<organism evidence="1 2">
    <name type="scientific">Vibrio olivae</name>
    <dbReference type="NCBI Taxonomy" id="1243002"/>
    <lineage>
        <taxon>Bacteria</taxon>
        <taxon>Pseudomonadati</taxon>
        <taxon>Pseudomonadota</taxon>
        <taxon>Gammaproteobacteria</taxon>
        <taxon>Vibrionales</taxon>
        <taxon>Vibrionaceae</taxon>
        <taxon>Vibrio</taxon>
    </lineage>
</organism>
<reference evidence="1 2" key="1">
    <citation type="submission" date="2024-09" db="EMBL/GenBank/DDBJ databases">
        <authorList>
            <person name="Sun Q."/>
            <person name="Mori K."/>
        </authorList>
    </citation>
    <scope>NUCLEOTIDE SEQUENCE [LARGE SCALE GENOMIC DNA]</scope>
    <source>
        <strain evidence="1 2">CECT 8064</strain>
    </source>
</reference>
<protein>
    <submittedName>
        <fullName evidence="1">Uncharacterized protein</fullName>
    </submittedName>
</protein>
<sequence length="153" mass="17313">MIKRKSSQEVARDNVEKLRNWLEGHPTIPIYHGGVNKTEICRILGITKSTIGTNLSLQKIFTEIEQIAEVQQKKPGTQQLVSPPCISDSMRTCLKEKDNLIKWLKKELDKAQTFNEQLQQEAATEELLILTGRYVTPAFNPQSDTTSTDEGTK</sequence>
<dbReference type="RefSeq" id="WP_390190382.1">
    <property type="nucleotide sequence ID" value="NZ_JBHMEP010000001.1"/>
</dbReference>
<dbReference type="Proteomes" id="UP001589645">
    <property type="component" value="Unassembled WGS sequence"/>
</dbReference>
<evidence type="ECO:0000313" key="1">
    <source>
        <dbReference type="EMBL" id="MFB9134468.1"/>
    </source>
</evidence>
<proteinExistence type="predicted"/>
<dbReference type="EMBL" id="JBHMEP010000001">
    <property type="protein sequence ID" value="MFB9134468.1"/>
    <property type="molecule type" value="Genomic_DNA"/>
</dbReference>
<accession>A0ABV5HJU0</accession>
<comment type="caution">
    <text evidence="1">The sequence shown here is derived from an EMBL/GenBank/DDBJ whole genome shotgun (WGS) entry which is preliminary data.</text>
</comment>
<keyword evidence="2" id="KW-1185">Reference proteome</keyword>
<evidence type="ECO:0000313" key="2">
    <source>
        <dbReference type="Proteomes" id="UP001589645"/>
    </source>
</evidence>
<name>A0ABV5HJU0_9VIBR</name>
<gene>
    <name evidence="1" type="ORF">ACFFUV_05710</name>
</gene>